<reference evidence="2 3" key="2">
    <citation type="submission" date="2018-06" db="EMBL/GenBank/DDBJ databases">
        <authorList>
            <consortium name="Pathogen Informatics"/>
            <person name="Doyle S."/>
        </authorList>
    </citation>
    <scope>NUCLEOTIDE SEQUENCE [LARGE SCALE GENOMIC DNA]</scope>
    <source>
        <strain evidence="2 3">NCTC10476</strain>
    </source>
</reference>
<dbReference type="EMBL" id="UHJG01000001">
    <property type="protein sequence ID" value="SUP99559.1"/>
    <property type="molecule type" value="Genomic_DNA"/>
</dbReference>
<name>A0A0A8VGI9_YERRU</name>
<proteinExistence type="predicted"/>
<accession>A0A0A8VGI9</accession>
<keyword evidence="3" id="KW-1185">Reference proteome</keyword>
<sequence>MSGNNNKWLAIIRHKVTGSHSKVRLIWERLPAEHRGL</sequence>
<dbReference type="EMBL" id="LN681231">
    <property type="protein sequence ID" value="CEK27089.1"/>
    <property type="molecule type" value="Genomic_DNA"/>
</dbReference>
<dbReference type="AlphaFoldDB" id="A0A0A8VGI9"/>
<organism evidence="1">
    <name type="scientific">Yersinia ruckeri</name>
    <dbReference type="NCBI Taxonomy" id="29486"/>
    <lineage>
        <taxon>Bacteria</taxon>
        <taxon>Pseudomonadati</taxon>
        <taxon>Pseudomonadota</taxon>
        <taxon>Gammaproteobacteria</taxon>
        <taxon>Enterobacterales</taxon>
        <taxon>Yersiniaceae</taxon>
        <taxon>Yersinia</taxon>
    </lineage>
</organism>
<reference evidence="1" key="1">
    <citation type="journal article" date="2015" name="Genome Announc.">
        <title>Complete Genome Sequence of Yersinia ruckeri Strain CSF007-82, Etiologic Agent of Red Mouth Disease in Salmonid Fish.</title>
        <authorList>
            <person name="Nelson M.C."/>
            <person name="LaPatra S.E."/>
            <person name="Welch T.J."/>
            <person name="Graf J."/>
        </authorList>
    </citation>
    <scope>NUCLEOTIDE SEQUENCE</scope>
    <source>
        <strain evidence="1">CSF007-82</strain>
    </source>
</reference>
<protein>
    <submittedName>
        <fullName evidence="1">Uncharacterized protein</fullName>
    </submittedName>
</protein>
<evidence type="ECO:0000313" key="1">
    <source>
        <dbReference type="EMBL" id="CEK27089.1"/>
    </source>
</evidence>
<evidence type="ECO:0000313" key="2">
    <source>
        <dbReference type="EMBL" id="SUP99559.1"/>
    </source>
</evidence>
<evidence type="ECO:0000313" key="3">
    <source>
        <dbReference type="Proteomes" id="UP000255169"/>
    </source>
</evidence>
<gene>
    <name evidence="1" type="ORF">CSF007_6660</name>
    <name evidence="2" type="ORF">NCTC10476_00793</name>
</gene>
<dbReference type="Proteomes" id="UP000255169">
    <property type="component" value="Unassembled WGS sequence"/>
</dbReference>